<reference evidence="2 3" key="1">
    <citation type="submission" date="2020-09" db="EMBL/GenBank/DDBJ databases">
        <title>Sinomicrobium weinanense sp. nov., a halophilic bacteria isolated from saline-alkali soil.</title>
        <authorList>
            <person name="Wu P."/>
            <person name="Ren H."/>
            <person name="Mei Y."/>
            <person name="Liang Y."/>
            <person name="Chen Z."/>
        </authorList>
    </citation>
    <scope>NUCLEOTIDE SEQUENCE [LARGE SCALE GENOMIC DNA]</scope>
    <source>
        <strain evidence="2 3">FJxs</strain>
    </source>
</reference>
<sequence>MEGQLQNFANRISDFLPNLLGALLVLVIGWLIARGIKAIVVRLLQKTSWDEKILGRSVKDTNVFVGNIFYYVLMIIVLLIVLELLGISQVLVPVENMIDDFLSYIPNLIGAVLIGFVGYLLAKFISNLINLGGNLLDKIVDRTGFKDTDKLVNILKKVVFIIILVPFLIQAFNALELEAISRPANDILYGFTDMIGSIIVAIAVLLLFIWGGKFLTNFLKDLMQSLGLDKASEKIALQHIIGPEQSLSAVIANVLYFFLVFFGIITSVDLLELTKLSDILHELLEVTGQIAFGLLILVVGNFISLVIYKMVSRSNANKLVANIVRWASLALFIAIALRTMGIANEIVDLAFGLTLGAIAVVIALSYGLGGREAAGEHFREIIKKLKEKGSESHNP</sequence>
<accession>A0A926Q3M1</accession>
<dbReference type="Proteomes" id="UP000653730">
    <property type="component" value="Unassembled WGS sequence"/>
</dbReference>
<dbReference type="PANTHER" id="PTHR30221">
    <property type="entry name" value="SMALL-CONDUCTANCE MECHANOSENSITIVE CHANNEL"/>
    <property type="match status" value="1"/>
</dbReference>
<feature type="transmembrane region" description="Helical" evidence="1">
    <location>
        <begin position="349"/>
        <end position="369"/>
    </location>
</feature>
<proteinExistence type="predicted"/>
<organism evidence="2 3">
    <name type="scientific">Sinomicrobium weinanense</name>
    <dbReference type="NCBI Taxonomy" id="2842200"/>
    <lineage>
        <taxon>Bacteria</taxon>
        <taxon>Pseudomonadati</taxon>
        <taxon>Bacteroidota</taxon>
        <taxon>Flavobacteriia</taxon>
        <taxon>Flavobacteriales</taxon>
        <taxon>Flavobacteriaceae</taxon>
        <taxon>Sinomicrobium</taxon>
    </lineage>
</organism>
<dbReference type="EMBL" id="JACVDC010000021">
    <property type="protein sequence ID" value="MBC9796151.1"/>
    <property type="molecule type" value="Genomic_DNA"/>
</dbReference>
<evidence type="ECO:0000313" key="3">
    <source>
        <dbReference type="Proteomes" id="UP000653730"/>
    </source>
</evidence>
<keyword evidence="1" id="KW-0472">Membrane</keyword>
<feature type="transmembrane region" description="Helical" evidence="1">
    <location>
        <begin position="187"/>
        <end position="210"/>
    </location>
</feature>
<feature type="transmembrane region" description="Helical" evidence="1">
    <location>
        <begin position="288"/>
        <end position="311"/>
    </location>
</feature>
<dbReference type="SUPFAM" id="SSF82861">
    <property type="entry name" value="Mechanosensitive channel protein MscS (YggB), transmembrane region"/>
    <property type="match status" value="1"/>
</dbReference>
<keyword evidence="3" id="KW-1185">Reference proteome</keyword>
<protein>
    <submittedName>
        <fullName evidence="2">Mechanosensitive ion channel</fullName>
    </submittedName>
</protein>
<dbReference type="InterPro" id="IPR008910">
    <property type="entry name" value="MSC_TM_helix"/>
</dbReference>
<name>A0A926Q3M1_9FLAO</name>
<feature type="transmembrane region" description="Helical" evidence="1">
    <location>
        <begin position="15"/>
        <end position="33"/>
    </location>
</feature>
<keyword evidence="1" id="KW-0812">Transmembrane</keyword>
<feature type="transmembrane region" description="Helical" evidence="1">
    <location>
        <begin position="247"/>
        <end position="268"/>
    </location>
</feature>
<dbReference type="AlphaFoldDB" id="A0A926Q3M1"/>
<comment type="caution">
    <text evidence="2">The sequence shown here is derived from an EMBL/GenBank/DDBJ whole genome shotgun (WGS) entry which is preliminary data.</text>
</comment>
<dbReference type="NCBIfam" id="NF033912">
    <property type="entry name" value="msc"/>
    <property type="match status" value="1"/>
</dbReference>
<feature type="transmembrane region" description="Helical" evidence="1">
    <location>
        <begin position="158"/>
        <end position="175"/>
    </location>
</feature>
<dbReference type="Gene3D" id="1.10.287.1260">
    <property type="match status" value="1"/>
</dbReference>
<feature type="transmembrane region" description="Helical" evidence="1">
    <location>
        <begin position="68"/>
        <end position="92"/>
    </location>
</feature>
<dbReference type="Pfam" id="PF05552">
    <property type="entry name" value="MS_channel_1st_1"/>
    <property type="match status" value="2"/>
</dbReference>
<feature type="transmembrane region" description="Helical" evidence="1">
    <location>
        <begin position="104"/>
        <end position="122"/>
    </location>
</feature>
<dbReference type="InterPro" id="IPR011014">
    <property type="entry name" value="MscS_channel_TM-2"/>
</dbReference>
<dbReference type="RefSeq" id="WP_187965301.1">
    <property type="nucleotide sequence ID" value="NZ_JACVDC010000021.1"/>
</dbReference>
<evidence type="ECO:0000313" key="2">
    <source>
        <dbReference type="EMBL" id="MBC9796151.1"/>
    </source>
</evidence>
<keyword evidence="1" id="KW-1133">Transmembrane helix</keyword>
<feature type="transmembrane region" description="Helical" evidence="1">
    <location>
        <begin position="323"/>
        <end position="343"/>
    </location>
</feature>
<evidence type="ECO:0000256" key="1">
    <source>
        <dbReference type="SAM" id="Phobius"/>
    </source>
</evidence>
<dbReference type="GO" id="GO:0008381">
    <property type="term" value="F:mechanosensitive monoatomic ion channel activity"/>
    <property type="evidence" value="ECO:0007669"/>
    <property type="project" value="InterPro"/>
</dbReference>
<dbReference type="InterPro" id="IPR045275">
    <property type="entry name" value="MscS_archaea/bacteria_type"/>
</dbReference>
<dbReference type="PANTHER" id="PTHR30221:SF1">
    <property type="entry name" value="SMALL-CONDUCTANCE MECHANOSENSITIVE CHANNEL"/>
    <property type="match status" value="1"/>
</dbReference>
<dbReference type="GO" id="GO:0016020">
    <property type="term" value="C:membrane"/>
    <property type="evidence" value="ECO:0007669"/>
    <property type="project" value="InterPro"/>
</dbReference>
<gene>
    <name evidence="2" type="ORF">IBL28_09245</name>
</gene>